<accession>A0AAE3KQU2</accession>
<evidence type="ECO:0000313" key="3">
    <source>
        <dbReference type="Proteomes" id="UP001204953"/>
    </source>
</evidence>
<gene>
    <name evidence="2" type="ORF">NJ959_21505</name>
</gene>
<proteinExistence type="predicted"/>
<reference evidence="2" key="1">
    <citation type="submission" date="2022-06" db="EMBL/GenBank/DDBJ databases">
        <title>New cyanobacteria of genus Symplocastrum in benthos of Lake Baikal.</title>
        <authorList>
            <person name="Sorokovikova E."/>
            <person name="Tikhonova I."/>
            <person name="Krasnopeev A."/>
            <person name="Evseev P."/>
            <person name="Gladkikh A."/>
            <person name="Belykh O."/>
        </authorList>
    </citation>
    <scope>NUCLEOTIDE SEQUENCE</scope>
    <source>
        <strain evidence="2">BBK-W-15</strain>
    </source>
</reference>
<dbReference type="RefSeq" id="WP_254013753.1">
    <property type="nucleotide sequence ID" value="NZ_JAMZMM010000268.1"/>
</dbReference>
<dbReference type="Proteomes" id="UP001204953">
    <property type="component" value="Unassembled WGS sequence"/>
</dbReference>
<sequence>MSKWSNGIRYNRNIRALLRLALATLTGLGLFLGGGNITNSGLWHGINSKAVTAQVLSPQDVWREVYRRLPDLPLENQYISQETGEVASNDTLISRLIRYHIYVKNRPPSYRFDWKQTLGDYLGVNDYLVESKYPGSSTLRQNPMEGDRAAIQNLSRVERNALVDVLASLFNPNSPETEPPTPRESSSPLLTPKPTATPRLPQPGDAELLKP</sequence>
<feature type="region of interest" description="Disordered" evidence="1">
    <location>
        <begin position="170"/>
        <end position="211"/>
    </location>
</feature>
<name>A0AAE3KQU2_9CYAN</name>
<dbReference type="EMBL" id="JAMZMM010000268">
    <property type="protein sequence ID" value="MCP2731008.1"/>
    <property type="molecule type" value="Genomic_DNA"/>
</dbReference>
<evidence type="ECO:0000256" key="1">
    <source>
        <dbReference type="SAM" id="MobiDB-lite"/>
    </source>
</evidence>
<organism evidence="2 3">
    <name type="scientific">Limnofasciculus baicalensis BBK-W-15</name>
    <dbReference type="NCBI Taxonomy" id="2699891"/>
    <lineage>
        <taxon>Bacteria</taxon>
        <taxon>Bacillati</taxon>
        <taxon>Cyanobacteriota</taxon>
        <taxon>Cyanophyceae</taxon>
        <taxon>Coleofasciculales</taxon>
        <taxon>Coleofasciculaceae</taxon>
        <taxon>Limnofasciculus</taxon>
        <taxon>Limnofasciculus baicalensis</taxon>
    </lineage>
</organism>
<evidence type="ECO:0000313" key="2">
    <source>
        <dbReference type="EMBL" id="MCP2731008.1"/>
    </source>
</evidence>
<protein>
    <submittedName>
        <fullName evidence="2">Uncharacterized protein</fullName>
    </submittedName>
</protein>
<feature type="compositionally biased region" description="Low complexity" evidence="1">
    <location>
        <begin position="183"/>
        <end position="192"/>
    </location>
</feature>
<comment type="caution">
    <text evidence="2">The sequence shown here is derived from an EMBL/GenBank/DDBJ whole genome shotgun (WGS) entry which is preliminary data.</text>
</comment>
<dbReference type="AlphaFoldDB" id="A0AAE3KQU2"/>
<keyword evidence="3" id="KW-1185">Reference proteome</keyword>